<dbReference type="AlphaFoldDB" id="A0A915YMC4"/>
<accession>A0A915YMC4</accession>
<sequence>MSFSRFFELLIQHYLIIIIVPVFMAGLVYYLTIGEQKSYSSSSSIYTGIASGFNVDMRQGVGDRFMIQSVFENILTIMKSKEVKEEVATKLIAQHLIQDIDKVSVRICKPVSLQELHNLIPEEVRRELIVAGDFQKTYEKIRAYLKKDHENVIYRIIHTKRFIPNYSILALNNIKFKRIKTSDLVKVDFSSTDPGITMNTLIFFTETFISKYRSVKVSETNDIVAYFEAQLLKAQAHLDDLEAQLLGYRSSNNILDYTEQVRAIAQRRQEMEGEIYKERMALASAEYTSKYSQDQLDMHLDVLNKNTSIIVKRNQLEELASKIALIKIFEQPSSKDSLLILQQELDALRTEMEQDLDAIFAINYSTSGVKSKDILQKWFDNILKVGESKAKLKVFEDRRNDFKNLYQTMAPIGSNLTKIEREVAVAESAYLRILEALNLAKMRQQNIALSTKLKVVDAPLFPTDPDPSKRKLLVIIAFLVGGLLVVGTLVLLELIDQSIRQPLNLVELTGLPLASAFPLIPKKYGRIYYDQLRQSLTNRLVEQLEQSKKEKPTTTRPILGIIGSMQAEEGKTFIGRELARNLEQKGKKVNLFQPQPKEENWQSPFTSEEGDKPLSINHYAPEDLTTNAAVSKLLTEANGMDYVIIELPHLHSYQVPYTIWDEADYCLFVTRANRSWGEADRQSLDALKKGLQQAPFMCLNGVKLNFLEEMIGPIPQKKSKWRQLLSRFNRLGFQK</sequence>
<dbReference type="InterPro" id="IPR050445">
    <property type="entry name" value="Bact_polysacc_biosynth/exp"/>
</dbReference>
<feature type="transmembrane region" description="Helical" evidence="2">
    <location>
        <begin position="12"/>
        <end position="32"/>
    </location>
</feature>
<dbReference type="PANTHER" id="PTHR32309:SF13">
    <property type="entry name" value="FERRIC ENTEROBACTIN TRANSPORT PROTEIN FEPE"/>
    <property type="match status" value="1"/>
</dbReference>
<keyword evidence="4" id="KW-1185">Reference proteome</keyword>
<dbReference type="RefSeq" id="WP_264793664.1">
    <property type="nucleotide sequence ID" value="NZ_AP026868.1"/>
</dbReference>
<dbReference type="KEGG" id="aup:AsAng_0063760"/>
<proteinExistence type="predicted"/>
<protein>
    <submittedName>
        <fullName evidence="3">Uncharacterized protein</fullName>
    </submittedName>
</protein>
<name>A0A915YMC4_9BACT</name>
<feature type="coiled-coil region" evidence="1">
    <location>
        <begin position="224"/>
        <end position="274"/>
    </location>
</feature>
<dbReference type="GO" id="GO:0004713">
    <property type="term" value="F:protein tyrosine kinase activity"/>
    <property type="evidence" value="ECO:0007669"/>
    <property type="project" value="TreeGrafter"/>
</dbReference>
<feature type="transmembrane region" description="Helical" evidence="2">
    <location>
        <begin position="472"/>
        <end position="492"/>
    </location>
</feature>
<keyword evidence="3" id="KW-0614">Plasmid</keyword>
<keyword evidence="1" id="KW-0175">Coiled coil</keyword>
<evidence type="ECO:0000256" key="2">
    <source>
        <dbReference type="SAM" id="Phobius"/>
    </source>
</evidence>
<keyword evidence="2" id="KW-0812">Transmembrane</keyword>
<dbReference type="InterPro" id="IPR027417">
    <property type="entry name" value="P-loop_NTPase"/>
</dbReference>
<evidence type="ECO:0000256" key="1">
    <source>
        <dbReference type="SAM" id="Coils"/>
    </source>
</evidence>
<dbReference type="EMBL" id="AP026868">
    <property type="protein sequence ID" value="BDS15592.1"/>
    <property type="molecule type" value="Genomic_DNA"/>
</dbReference>
<geneLocation type="plasmid" evidence="3 4">
    <name>pAUEa</name>
</geneLocation>
<keyword evidence="2" id="KW-1133">Transmembrane helix</keyword>
<dbReference type="SUPFAM" id="SSF52540">
    <property type="entry name" value="P-loop containing nucleoside triphosphate hydrolases"/>
    <property type="match status" value="1"/>
</dbReference>
<evidence type="ECO:0000313" key="3">
    <source>
        <dbReference type="EMBL" id="BDS15592.1"/>
    </source>
</evidence>
<dbReference type="GO" id="GO:0005886">
    <property type="term" value="C:plasma membrane"/>
    <property type="evidence" value="ECO:0007669"/>
    <property type="project" value="TreeGrafter"/>
</dbReference>
<organism evidence="3 4">
    <name type="scientific">Aureispira anguillae</name>
    <dbReference type="NCBI Taxonomy" id="2864201"/>
    <lineage>
        <taxon>Bacteria</taxon>
        <taxon>Pseudomonadati</taxon>
        <taxon>Bacteroidota</taxon>
        <taxon>Saprospiria</taxon>
        <taxon>Saprospirales</taxon>
        <taxon>Saprospiraceae</taxon>
        <taxon>Aureispira</taxon>
    </lineage>
</organism>
<gene>
    <name evidence="3" type="ORF">AsAng_0063760</name>
</gene>
<reference evidence="3" key="1">
    <citation type="submission" date="2022-09" db="EMBL/GenBank/DDBJ databases">
        <title>Aureispira anguillicida sp. nov., isolated from Leptocephalus of Japanese eel Anguilla japonica.</title>
        <authorList>
            <person name="Yuasa K."/>
            <person name="Mekata T."/>
            <person name="Ikunari K."/>
        </authorList>
    </citation>
    <scope>NUCLEOTIDE SEQUENCE</scope>
    <source>
        <strain evidence="3">EL160426</strain>
        <plasmid evidence="3">pAUEa</plasmid>
    </source>
</reference>
<evidence type="ECO:0000313" key="4">
    <source>
        <dbReference type="Proteomes" id="UP001060919"/>
    </source>
</evidence>
<dbReference type="Proteomes" id="UP001060919">
    <property type="component" value="Plasmid pAUEa"/>
</dbReference>
<keyword evidence="2" id="KW-0472">Membrane</keyword>
<dbReference type="PANTHER" id="PTHR32309">
    <property type="entry name" value="TYROSINE-PROTEIN KINASE"/>
    <property type="match status" value="1"/>
</dbReference>